<keyword evidence="4 6" id="KW-0694">RNA-binding</keyword>
<dbReference type="AlphaFoldDB" id="A0A8J6CIQ2"/>
<dbReference type="InterPro" id="IPR005155">
    <property type="entry name" value="UPF0113_PUA"/>
</dbReference>
<comment type="subcellular location">
    <subcellularLocation>
        <location evidence="1">Nucleus</location>
        <location evidence="1">Nucleolus</location>
    </subcellularLocation>
</comment>
<dbReference type="SUPFAM" id="SSF88697">
    <property type="entry name" value="PUA domain-like"/>
    <property type="match status" value="1"/>
</dbReference>
<feature type="domain" description="PUA" evidence="7">
    <location>
        <begin position="95"/>
        <end position="170"/>
    </location>
</feature>
<dbReference type="SMART" id="SM00359">
    <property type="entry name" value="PUA"/>
    <property type="match status" value="1"/>
</dbReference>
<dbReference type="PROSITE" id="PS50890">
    <property type="entry name" value="PUA"/>
    <property type="match status" value="1"/>
</dbReference>
<dbReference type="FunFam" id="3.10.450.220:FF:000001">
    <property type="entry name" value="60S ribosome subunit biogenesis protein NIP7 homolog"/>
    <property type="match status" value="1"/>
</dbReference>
<dbReference type="InterPro" id="IPR036974">
    <property type="entry name" value="PUA_sf"/>
</dbReference>
<evidence type="ECO:0000256" key="4">
    <source>
        <dbReference type="ARBA" id="ARBA00022884"/>
    </source>
</evidence>
<dbReference type="GO" id="GO:0003723">
    <property type="term" value="F:RNA binding"/>
    <property type="evidence" value="ECO:0007669"/>
    <property type="project" value="UniProtKB-KW"/>
</dbReference>
<evidence type="ECO:0000313" key="8">
    <source>
        <dbReference type="EMBL" id="KAG8469088.1"/>
    </source>
</evidence>
<dbReference type="PIRSF" id="PIRSF017190">
    <property type="entry name" value="Rbsml_synth_fac_NIP7"/>
    <property type="match status" value="1"/>
</dbReference>
<dbReference type="Proteomes" id="UP000751190">
    <property type="component" value="Unassembled WGS sequence"/>
</dbReference>
<accession>A0A8J6CIQ2</accession>
<dbReference type="InterPro" id="IPR002478">
    <property type="entry name" value="PUA"/>
</dbReference>
<comment type="function">
    <text evidence="6">Required for proper 27S pre-rRNA processing and 60S ribosome subunit assembly.</text>
</comment>
<organism evidence="8 9">
    <name type="scientific">Diacronema lutheri</name>
    <name type="common">Unicellular marine alga</name>
    <name type="synonym">Monochrysis lutheri</name>
    <dbReference type="NCBI Taxonomy" id="2081491"/>
    <lineage>
        <taxon>Eukaryota</taxon>
        <taxon>Haptista</taxon>
        <taxon>Haptophyta</taxon>
        <taxon>Pavlovophyceae</taxon>
        <taxon>Pavlovales</taxon>
        <taxon>Pavlovaceae</taxon>
        <taxon>Diacronema</taxon>
    </lineage>
</organism>
<evidence type="ECO:0000256" key="1">
    <source>
        <dbReference type="ARBA" id="ARBA00004604"/>
    </source>
</evidence>
<evidence type="ECO:0000259" key="7">
    <source>
        <dbReference type="SMART" id="SM00359"/>
    </source>
</evidence>
<dbReference type="FunFam" id="2.30.130.10:FF:000002">
    <property type="entry name" value="60S ribosome subunit biogenesis protein NIP7 homolog"/>
    <property type="match status" value="1"/>
</dbReference>
<comment type="similarity">
    <text evidence="2 6">Belongs to the NIP7 family.</text>
</comment>
<evidence type="ECO:0000256" key="5">
    <source>
        <dbReference type="ARBA" id="ARBA00023242"/>
    </source>
</evidence>
<dbReference type="SUPFAM" id="SSF88802">
    <property type="entry name" value="Pre-PUA domain"/>
    <property type="match status" value="1"/>
</dbReference>
<dbReference type="InterPro" id="IPR040598">
    <property type="entry name" value="NIP7_N"/>
</dbReference>
<keyword evidence="3 6" id="KW-0690">Ribosome biogenesis</keyword>
<dbReference type="InterPro" id="IPR016686">
    <property type="entry name" value="Ribosomal_synth_fac_NIP7"/>
</dbReference>
<dbReference type="OrthoDB" id="27490at2759"/>
<dbReference type="Pfam" id="PF17833">
    <property type="entry name" value="pre-PUA_NIP7"/>
    <property type="match status" value="1"/>
</dbReference>
<keyword evidence="9" id="KW-1185">Reference proteome</keyword>
<dbReference type="GO" id="GO:0042255">
    <property type="term" value="P:ribosome assembly"/>
    <property type="evidence" value="ECO:0007669"/>
    <property type="project" value="InterPro"/>
</dbReference>
<protein>
    <recommendedName>
        <fullName evidence="6">60S ribosome subunit biogenesis protein NIP7 homolog</fullName>
    </recommendedName>
</protein>
<keyword evidence="5 6" id="KW-0539">Nucleus</keyword>
<dbReference type="InterPro" id="IPR055359">
    <property type="entry name" value="Nip7_N_euk"/>
</dbReference>
<sequence length="180" mass="20400">MRPLTEDEMKAFFEKLTKFVGENVRLLLERPDGDWCFRLHNDRVYYMALDQLKIASSVPRDNLVCVGTCFGKFTKSGKFRLHITCLDHVAKFAKYKVWLKPSSEQSYLYGNHVLKAGLGRITEDTPQYQGVVVYNMADVPLGFGVTAHTTADCRKLEPTGIAAFHQADIGEYLRGEAELC</sequence>
<dbReference type="PANTHER" id="PTHR23415">
    <property type="entry name" value="CYCLIN-DEPENDENT KINASES REGULATORY SUBUNIT/60S RIBOSOME SUBUNIT BIOGENESIS PROTEIN NIP7"/>
    <property type="match status" value="1"/>
</dbReference>
<evidence type="ECO:0000256" key="2">
    <source>
        <dbReference type="ARBA" id="ARBA00009895"/>
    </source>
</evidence>
<gene>
    <name evidence="8" type="ORF">KFE25_007606</name>
</gene>
<dbReference type="Gene3D" id="3.10.450.220">
    <property type="match status" value="1"/>
</dbReference>
<dbReference type="CDD" id="cd21151">
    <property type="entry name" value="PUA_Nip7-like"/>
    <property type="match status" value="1"/>
</dbReference>
<dbReference type="GO" id="GO:0005730">
    <property type="term" value="C:nucleolus"/>
    <property type="evidence" value="ECO:0007669"/>
    <property type="project" value="UniProtKB-SubCell"/>
</dbReference>
<proteinExistence type="inferred from homology"/>
<dbReference type="EMBL" id="JAGTXO010000003">
    <property type="protein sequence ID" value="KAG8469088.1"/>
    <property type="molecule type" value="Genomic_DNA"/>
</dbReference>
<dbReference type="InterPro" id="IPR015947">
    <property type="entry name" value="PUA-like_sf"/>
</dbReference>
<evidence type="ECO:0000313" key="9">
    <source>
        <dbReference type="Proteomes" id="UP000751190"/>
    </source>
</evidence>
<reference evidence="8" key="1">
    <citation type="submission" date="2021-05" db="EMBL/GenBank/DDBJ databases">
        <title>The genome of the haptophyte Pavlova lutheri (Diacronema luteri, Pavlovales) - a model for lipid biosynthesis in eukaryotic algae.</title>
        <authorList>
            <person name="Hulatt C.J."/>
            <person name="Posewitz M.C."/>
        </authorList>
    </citation>
    <scope>NUCLEOTIDE SEQUENCE</scope>
    <source>
        <strain evidence="8">NIVA-4/92</strain>
    </source>
</reference>
<comment type="subunit">
    <text evidence="6">Interacts with pre-ribosome complex.</text>
</comment>
<dbReference type="Gene3D" id="2.30.130.10">
    <property type="entry name" value="PUA domain"/>
    <property type="match status" value="1"/>
</dbReference>
<dbReference type="CDD" id="cd21146">
    <property type="entry name" value="Nip7_N_euk"/>
    <property type="match status" value="1"/>
</dbReference>
<dbReference type="Pfam" id="PF03657">
    <property type="entry name" value="UPF0113"/>
    <property type="match status" value="1"/>
</dbReference>
<name>A0A8J6CIQ2_DIALT</name>
<evidence type="ECO:0000256" key="3">
    <source>
        <dbReference type="ARBA" id="ARBA00022517"/>
    </source>
</evidence>
<evidence type="ECO:0000256" key="6">
    <source>
        <dbReference type="PIRNR" id="PIRNR017190"/>
    </source>
</evidence>
<dbReference type="OMA" id="LISMGTC"/>
<comment type="caution">
    <text evidence="8">The sequence shown here is derived from an EMBL/GenBank/DDBJ whole genome shotgun (WGS) entry which is preliminary data.</text>
</comment>